<reference evidence="4" key="1">
    <citation type="submission" date="2025-08" db="UniProtKB">
        <authorList>
            <consortium name="RefSeq"/>
        </authorList>
    </citation>
    <scope>IDENTIFICATION</scope>
    <source>
        <tissue evidence="4">Whole sample</tissue>
    </source>
</reference>
<accession>A0A8B8DIW4</accession>
<evidence type="ECO:0000256" key="2">
    <source>
        <dbReference type="SAM" id="SignalP"/>
    </source>
</evidence>
<keyword evidence="3" id="KW-1185">Reference proteome</keyword>
<evidence type="ECO:0000313" key="3">
    <source>
        <dbReference type="Proteomes" id="UP000694844"/>
    </source>
</evidence>
<protein>
    <submittedName>
        <fullName evidence="4">Uncharacterized protein LOC111126521</fullName>
    </submittedName>
</protein>
<dbReference type="RefSeq" id="XP_022326931.1">
    <property type="nucleotide sequence ID" value="XM_022471223.1"/>
</dbReference>
<sequence length="119" mass="13085">MIWILCMLLVFIGLAKGRSITDAKEPAQCFTSNTISGIHHECMADSDCDTYMVCCRNLGEGLSVCVPYKGQVLPDKKSRQSLSDGQSPSLKDQGHVFHLPQPSPIPLPILDESTHNRKS</sequence>
<dbReference type="KEGG" id="cvn:111126521"/>
<keyword evidence="2" id="KW-0732">Signal</keyword>
<feature type="region of interest" description="Disordered" evidence="1">
    <location>
        <begin position="76"/>
        <end position="119"/>
    </location>
</feature>
<feature type="signal peptide" evidence="2">
    <location>
        <begin position="1"/>
        <end position="17"/>
    </location>
</feature>
<evidence type="ECO:0000256" key="1">
    <source>
        <dbReference type="SAM" id="MobiDB-lite"/>
    </source>
</evidence>
<dbReference type="OrthoDB" id="10381714at2759"/>
<feature type="chain" id="PRO_5034209316" evidence="2">
    <location>
        <begin position="18"/>
        <end position="119"/>
    </location>
</feature>
<dbReference type="GeneID" id="111126521"/>
<dbReference type="AlphaFoldDB" id="A0A8B8DIW4"/>
<organism evidence="3 4">
    <name type="scientific">Crassostrea virginica</name>
    <name type="common">Eastern oyster</name>
    <dbReference type="NCBI Taxonomy" id="6565"/>
    <lineage>
        <taxon>Eukaryota</taxon>
        <taxon>Metazoa</taxon>
        <taxon>Spiralia</taxon>
        <taxon>Lophotrochozoa</taxon>
        <taxon>Mollusca</taxon>
        <taxon>Bivalvia</taxon>
        <taxon>Autobranchia</taxon>
        <taxon>Pteriomorphia</taxon>
        <taxon>Ostreida</taxon>
        <taxon>Ostreoidea</taxon>
        <taxon>Ostreidae</taxon>
        <taxon>Crassostrea</taxon>
    </lineage>
</organism>
<name>A0A8B8DIW4_CRAVI</name>
<feature type="compositionally biased region" description="Polar residues" evidence="1">
    <location>
        <begin position="80"/>
        <end position="90"/>
    </location>
</feature>
<dbReference type="Proteomes" id="UP000694844">
    <property type="component" value="Chromosome 3"/>
</dbReference>
<gene>
    <name evidence="4" type="primary">LOC111126521</name>
</gene>
<evidence type="ECO:0000313" key="4">
    <source>
        <dbReference type="RefSeq" id="XP_022326931.1"/>
    </source>
</evidence>
<proteinExistence type="predicted"/>